<comment type="caution">
    <text evidence="2">The sequence shown here is derived from an EMBL/GenBank/DDBJ whole genome shotgun (WGS) entry which is preliminary data.</text>
</comment>
<gene>
    <name evidence="2" type="ORF">RclHR1_24100003</name>
</gene>
<accession>A0A2Z6RRG1</accession>
<sequence length="214" mass="24618">MDVHSCVVHTLQLFIGKDLAPVEILAACVKGIINFFSTQKQIERLEAVQRKLGYEDVMHCIQDVQTCWNSSYYAWNRLFYLKNTIIQLQTNLYTSTNREDRKDATNSIDSPSNDVAYNNKNTIFEETELEVDSEEIISHIIKKRISIKDLLNTEGVLLKELDLELENKKDEIIQKLHDEFNEMNSDNLNKSTPVMPVTEPYNTTVPVSDAETSL</sequence>
<evidence type="ECO:0000313" key="2">
    <source>
        <dbReference type="EMBL" id="GBB94786.1"/>
    </source>
</evidence>
<evidence type="ECO:0000313" key="3">
    <source>
        <dbReference type="Proteomes" id="UP000247702"/>
    </source>
</evidence>
<evidence type="ECO:0000256" key="1">
    <source>
        <dbReference type="SAM" id="MobiDB-lite"/>
    </source>
</evidence>
<feature type="region of interest" description="Disordered" evidence="1">
    <location>
        <begin position="184"/>
        <end position="214"/>
    </location>
</feature>
<organism evidence="2 3">
    <name type="scientific">Rhizophagus clarus</name>
    <dbReference type="NCBI Taxonomy" id="94130"/>
    <lineage>
        <taxon>Eukaryota</taxon>
        <taxon>Fungi</taxon>
        <taxon>Fungi incertae sedis</taxon>
        <taxon>Mucoromycota</taxon>
        <taxon>Glomeromycotina</taxon>
        <taxon>Glomeromycetes</taxon>
        <taxon>Glomerales</taxon>
        <taxon>Glomeraceae</taxon>
        <taxon>Rhizophagus</taxon>
    </lineage>
</organism>
<reference evidence="2 3" key="1">
    <citation type="submission" date="2017-11" db="EMBL/GenBank/DDBJ databases">
        <title>The genome of Rhizophagus clarus HR1 reveals common genetic basis of auxotrophy among arbuscular mycorrhizal fungi.</title>
        <authorList>
            <person name="Kobayashi Y."/>
        </authorList>
    </citation>
    <scope>NUCLEOTIDE SEQUENCE [LARGE SCALE GENOMIC DNA]</scope>
    <source>
        <strain evidence="2 3">HR1</strain>
    </source>
</reference>
<dbReference type="EMBL" id="BEXD01001570">
    <property type="protein sequence ID" value="GBB94786.1"/>
    <property type="molecule type" value="Genomic_DNA"/>
</dbReference>
<feature type="compositionally biased region" description="Polar residues" evidence="1">
    <location>
        <begin position="200"/>
        <end position="214"/>
    </location>
</feature>
<keyword evidence="3" id="KW-1185">Reference proteome</keyword>
<name>A0A2Z6RRG1_9GLOM</name>
<dbReference type="AlphaFoldDB" id="A0A2Z6RRG1"/>
<protein>
    <submittedName>
        <fullName evidence="2">Uncharacterized protein</fullName>
    </submittedName>
</protein>
<dbReference type="Proteomes" id="UP000247702">
    <property type="component" value="Unassembled WGS sequence"/>
</dbReference>
<proteinExistence type="predicted"/>